<evidence type="ECO:0000313" key="13">
    <source>
        <dbReference type="EMBL" id="RUO27378.1"/>
    </source>
</evidence>
<dbReference type="OrthoDB" id="9803010at2"/>
<gene>
    <name evidence="13" type="primary">galE</name>
    <name evidence="12" type="ORF">B0I24_10235</name>
    <name evidence="13" type="ORF">CWE07_05400</name>
</gene>
<evidence type="ECO:0000256" key="3">
    <source>
        <dbReference type="ARBA" id="ARBA00004947"/>
    </source>
</evidence>
<proteinExistence type="inferred from homology"/>
<comment type="similarity">
    <text evidence="4 10">Belongs to the NAD(P)-dependent epimerase/dehydratase family.</text>
</comment>
<dbReference type="InterPro" id="IPR005886">
    <property type="entry name" value="UDP_G4E"/>
</dbReference>
<comment type="pathway">
    <text evidence="3 10">Carbohydrate metabolism; galactose metabolism.</text>
</comment>
<dbReference type="EC" id="5.1.3.2" evidence="5 10"/>
<reference evidence="13 15" key="1">
    <citation type="journal article" date="2018" name="Front. Microbiol.">
        <title>Genome-Based Analysis Reveals the Taxonomy and Diversity of the Family Idiomarinaceae.</title>
        <authorList>
            <person name="Liu Y."/>
            <person name="Lai Q."/>
            <person name="Shao Z."/>
        </authorList>
    </citation>
    <scope>NUCLEOTIDE SEQUENCE [LARGE SCALE GENOMIC DNA]</scope>
    <source>
        <strain evidence="13 15">CF12-14</strain>
    </source>
</reference>
<evidence type="ECO:0000313" key="12">
    <source>
        <dbReference type="EMBL" id="RAK00610.1"/>
    </source>
</evidence>
<evidence type="ECO:0000259" key="11">
    <source>
        <dbReference type="Pfam" id="PF01370"/>
    </source>
</evidence>
<sequence length="334" mass="36407">MKILVLGGAGYIGSHMAKVLVNAGYQVVVLDNLSTGFKSQAKYGELVLADLHDSDALDRVFSQHQIAAVMHFAAASLVGESIVEPAKYYHNNLIASLNLLAAMRRHQVPHLVFSSTAAVYGEPAYTPIDEAHPKQPINPYGSSKWMVEQVLEDYASAYGVSSVRLRYFNAAGADPDGELGECHDPETHLIPIILQAASGRRASIKVFGQDYATPDGTCVRDYIHVMDLCQAHLRSLELLLAQSAPASHVFNLGIGHGFSVQQVIDAARSVVAADGCTITVEEAPRRAGDPAVLVADSQLAQQRLNWQPEYTDLATMIAHAWHWEKQYSQFNSSR</sequence>
<dbReference type="Proteomes" id="UP000249203">
    <property type="component" value="Unassembled WGS sequence"/>
</dbReference>
<evidence type="ECO:0000256" key="9">
    <source>
        <dbReference type="ARBA" id="ARBA00023277"/>
    </source>
</evidence>
<dbReference type="SUPFAM" id="SSF51735">
    <property type="entry name" value="NAD(P)-binding Rossmann-fold domains"/>
    <property type="match status" value="1"/>
</dbReference>
<dbReference type="EMBL" id="QLMD01000002">
    <property type="protein sequence ID" value="RAK00610.1"/>
    <property type="molecule type" value="Genomic_DNA"/>
</dbReference>
<evidence type="ECO:0000256" key="6">
    <source>
        <dbReference type="ARBA" id="ARBA00018569"/>
    </source>
</evidence>
<reference evidence="12 14" key="2">
    <citation type="submission" date="2018-06" db="EMBL/GenBank/DDBJ databases">
        <title>Genomic Encyclopedia of Type Strains, Phase III (KMG-III): the genomes of soil and plant-associated and newly described type strains.</title>
        <authorList>
            <person name="Whitman W."/>
        </authorList>
    </citation>
    <scope>NUCLEOTIDE SEQUENCE [LARGE SCALE GENOMIC DNA]</scope>
    <source>
        <strain evidence="12 14">CGMCC 1.15366</strain>
    </source>
</reference>
<keyword evidence="15" id="KW-1185">Reference proteome</keyword>
<dbReference type="Pfam" id="PF01370">
    <property type="entry name" value="Epimerase"/>
    <property type="match status" value="1"/>
</dbReference>
<accession>A0A327X394</accession>
<feature type="domain" description="NAD-dependent epimerase/dehydratase" evidence="11">
    <location>
        <begin position="3"/>
        <end position="253"/>
    </location>
</feature>
<comment type="subunit">
    <text evidence="10">Homodimer.</text>
</comment>
<dbReference type="EMBL" id="PIPK01000003">
    <property type="protein sequence ID" value="RUO27378.1"/>
    <property type="molecule type" value="Genomic_DNA"/>
</dbReference>
<dbReference type="InterPro" id="IPR001509">
    <property type="entry name" value="Epimerase_deHydtase"/>
</dbReference>
<evidence type="ECO:0000256" key="10">
    <source>
        <dbReference type="RuleBase" id="RU366046"/>
    </source>
</evidence>
<evidence type="ECO:0000256" key="4">
    <source>
        <dbReference type="ARBA" id="ARBA00007637"/>
    </source>
</evidence>
<dbReference type="UniPathway" id="UPA00214"/>
<evidence type="ECO:0000256" key="8">
    <source>
        <dbReference type="ARBA" id="ARBA00023235"/>
    </source>
</evidence>
<keyword evidence="8 10" id="KW-0413">Isomerase</keyword>
<comment type="catalytic activity">
    <reaction evidence="1 10">
        <text>UDP-alpha-D-glucose = UDP-alpha-D-galactose</text>
        <dbReference type="Rhea" id="RHEA:22168"/>
        <dbReference type="ChEBI" id="CHEBI:58885"/>
        <dbReference type="ChEBI" id="CHEBI:66914"/>
        <dbReference type="EC" id="5.1.3.2"/>
    </reaction>
</comment>
<dbReference type="CDD" id="cd05247">
    <property type="entry name" value="UDP_G4E_1_SDR_e"/>
    <property type="match status" value="1"/>
</dbReference>
<evidence type="ECO:0000313" key="14">
    <source>
        <dbReference type="Proteomes" id="UP000249203"/>
    </source>
</evidence>
<dbReference type="AlphaFoldDB" id="A0A327X394"/>
<evidence type="ECO:0000313" key="15">
    <source>
        <dbReference type="Proteomes" id="UP000287865"/>
    </source>
</evidence>
<protein>
    <recommendedName>
        <fullName evidence="6 10">UDP-glucose 4-epimerase</fullName>
        <ecNumber evidence="5 10">5.1.3.2</ecNumber>
    </recommendedName>
</protein>
<dbReference type="GO" id="GO:0003978">
    <property type="term" value="F:UDP-glucose 4-epimerase activity"/>
    <property type="evidence" value="ECO:0007669"/>
    <property type="project" value="UniProtKB-UniRule"/>
</dbReference>
<comment type="caution">
    <text evidence="12">The sequence shown here is derived from an EMBL/GenBank/DDBJ whole genome shotgun (WGS) entry which is preliminary data.</text>
</comment>
<evidence type="ECO:0000256" key="7">
    <source>
        <dbReference type="ARBA" id="ARBA00023027"/>
    </source>
</evidence>
<dbReference type="Gene3D" id="3.90.25.10">
    <property type="entry name" value="UDP-galactose 4-epimerase, domain 1"/>
    <property type="match status" value="1"/>
</dbReference>
<name>A0A327X394_9GAMM</name>
<evidence type="ECO:0000256" key="2">
    <source>
        <dbReference type="ARBA" id="ARBA00001911"/>
    </source>
</evidence>
<evidence type="ECO:0000256" key="5">
    <source>
        <dbReference type="ARBA" id="ARBA00013189"/>
    </source>
</evidence>
<dbReference type="PANTHER" id="PTHR43725">
    <property type="entry name" value="UDP-GLUCOSE 4-EPIMERASE"/>
    <property type="match status" value="1"/>
</dbReference>
<dbReference type="Proteomes" id="UP000287865">
    <property type="component" value="Unassembled WGS sequence"/>
</dbReference>
<keyword evidence="7 10" id="KW-0520">NAD</keyword>
<dbReference type="InterPro" id="IPR036291">
    <property type="entry name" value="NAD(P)-bd_dom_sf"/>
</dbReference>
<dbReference type="RefSeq" id="WP_111568409.1">
    <property type="nucleotide sequence ID" value="NZ_PIPK01000003.1"/>
</dbReference>
<dbReference type="NCBIfam" id="TIGR01179">
    <property type="entry name" value="galE"/>
    <property type="match status" value="1"/>
</dbReference>
<dbReference type="GO" id="GO:0033499">
    <property type="term" value="P:galactose catabolic process via UDP-galactose, Leloir pathway"/>
    <property type="evidence" value="ECO:0007669"/>
    <property type="project" value="TreeGrafter"/>
</dbReference>
<evidence type="ECO:0000256" key="1">
    <source>
        <dbReference type="ARBA" id="ARBA00000083"/>
    </source>
</evidence>
<organism evidence="12 14">
    <name type="scientific">Aliidiomarina maris</name>
    <dbReference type="NCBI Taxonomy" id="531312"/>
    <lineage>
        <taxon>Bacteria</taxon>
        <taxon>Pseudomonadati</taxon>
        <taxon>Pseudomonadota</taxon>
        <taxon>Gammaproteobacteria</taxon>
        <taxon>Alteromonadales</taxon>
        <taxon>Idiomarinaceae</taxon>
        <taxon>Aliidiomarina</taxon>
    </lineage>
</organism>
<comment type="cofactor">
    <cofactor evidence="2 10">
        <name>NAD(+)</name>
        <dbReference type="ChEBI" id="CHEBI:57540"/>
    </cofactor>
</comment>
<keyword evidence="9 10" id="KW-0119">Carbohydrate metabolism</keyword>
<dbReference type="Gene3D" id="3.40.50.720">
    <property type="entry name" value="NAD(P)-binding Rossmann-like Domain"/>
    <property type="match status" value="1"/>
</dbReference>
<dbReference type="PANTHER" id="PTHR43725:SF53">
    <property type="entry name" value="UDP-ARABINOSE 4-EPIMERASE 1"/>
    <property type="match status" value="1"/>
</dbReference>